<keyword evidence="8 11" id="KW-0966">Cell projection</keyword>
<dbReference type="GO" id="GO:0060271">
    <property type="term" value="P:cilium assembly"/>
    <property type="evidence" value="ECO:0007669"/>
    <property type="project" value="UniProtKB-UniRule"/>
</dbReference>
<dbReference type="InterPro" id="IPR000435">
    <property type="entry name" value="Tektins"/>
</dbReference>
<dbReference type="PANTHER" id="PTHR19960">
    <property type="entry name" value="TEKTIN"/>
    <property type="match status" value="1"/>
</dbReference>
<dbReference type="GO" id="GO:0005634">
    <property type="term" value="C:nucleus"/>
    <property type="evidence" value="ECO:0007669"/>
    <property type="project" value="TreeGrafter"/>
</dbReference>
<comment type="caution">
    <text evidence="13">The sequence shown here is derived from an EMBL/GenBank/DDBJ whole genome shotgun (WGS) entry which is preliminary data.</text>
</comment>
<evidence type="ECO:0000256" key="5">
    <source>
        <dbReference type="ARBA" id="ARBA00023054"/>
    </source>
</evidence>
<dbReference type="AlphaFoldDB" id="A0A7L3FTH1"/>
<keyword evidence="7" id="KW-0206">Cytoskeleton</keyword>
<evidence type="ECO:0000256" key="7">
    <source>
        <dbReference type="ARBA" id="ARBA00023212"/>
    </source>
</evidence>
<organism evidence="13 14">
    <name type="scientific">Zapornia atra</name>
    <name type="common">Henderson crake</name>
    <dbReference type="NCBI Taxonomy" id="2585822"/>
    <lineage>
        <taxon>Eukaryota</taxon>
        <taxon>Metazoa</taxon>
        <taxon>Chordata</taxon>
        <taxon>Craniata</taxon>
        <taxon>Vertebrata</taxon>
        <taxon>Euteleostomi</taxon>
        <taxon>Archelosauria</taxon>
        <taxon>Archosauria</taxon>
        <taxon>Dinosauria</taxon>
        <taxon>Saurischia</taxon>
        <taxon>Theropoda</taxon>
        <taxon>Coelurosauria</taxon>
        <taxon>Aves</taxon>
        <taxon>Neognathae</taxon>
        <taxon>Neoaves</taxon>
        <taxon>Gruiformes</taxon>
        <taxon>Rallidae</taxon>
        <taxon>Zapornia</taxon>
    </lineage>
</organism>
<comment type="function">
    <text evidence="9">Microtubule inner protein (MIP) part of the dynein-decorated doublet microtubules (DMTs) in cilia and flagellar axoneme. Forms filamentous polymers in the walls of ciliary and flagellar microtubules.</text>
</comment>
<gene>
    <name evidence="13" type="primary">Tekt1</name>
    <name evidence="13" type="ORF">ZAPATR_R07625</name>
</gene>
<evidence type="ECO:0000256" key="1">
    <source>
        <dbReference type="ARBA" id="ARBA00004611"/>
    </source>
</evidence>
<dbReference type="GO" id="GO:0015630">
    <property type="term" value="C:microtubule cytoskeleton"/>
    <property type="evidence" value="ECO:0007669"/>
    <property type="project" value="UniProtKB-UniRule"/>
</dbReference>
<evidence type="ECO:0000256" key="11">
    <source>
        <dbReference type="RuleBase" id="RU367040"/>
    </source>
</evidence>
<evidence type="ECO:0000256" key="3">
    <source>
        <dbReference type="ARBA" id="ARBA00022490"/>
    </source>
</evidence>
<feature type="non-terminal residue" evidence="13">
    <location>
        <position position="1"/>
    </location>
</feature>
<reference evidence="13 14" key="1">
    <citation type="submission" date="2019-09" db="EMBL/GenBank/DDBJ databases">
        <title>Bird 10,000 Genomes (B10K) Project - Family phase.</title>
        <authorList>
            <person name="Zhang G."/>
        </authorList>
    </citation>
    <scope>NUCLEOTIDE SEQUENCE [LARGE SCALE GENOMIC DNA]</scope>
    <source>
        <strain evidence="13">B10K-DU-011-47</strain>
        <tissue evidence="13">Mixed tissue sample</tissue>
    </source>
</reference>
<proteinExistence type="inferred from homology"/>
<sequence>MARLVQTPPKFHPSDWHMANKMQRVSTEVQKCRSERVIAESQRLLHETEKTTLKTQSDVNKKTEQRQEEIKFWKQELDNKLEQIVRETEVLLTFKSRLEKSLESCREPLIISKKCLLNRQRRTGIDLVHDEVEEELVKEVEVLEGVIALLGRTLEQTNEQIRLNRSAKYNLEMDLKDKFTALMIDDYCASLTSNTPDIRYADNAVKIEEKFVTPEDWIDFSNINVEKAEKERTNSLALRALIDSILSQTASDMRKQREMVNVAFANRVKEVKDAKHKLETLLVMVMDETASQEENIAALKKAIADKEGPFEVAQTRLEARNHRPNMELCYDTVQCRLISEVEELTKNIQRQVEMLVGGGNLWIKDTLAQAETELRSLSRRQLSLEEEIQVKENTLYIDEVLCMQMRESVQINDF</sequence>
<feature type="non-terminal residue" evidence="13">
    <location>
        <position position="414"/>
    </location>
</feature>
<keyword evidence="4 11" id="KW-0282">Flagellum</keyword>
<dbReference type="Proteomes" id="UP000557426">
    <property type="component" value="Unassembled WGS sequence"/>
</dbReference>
<evidence type="ECO:0000313" key="13">
    <source>
        <dbReference type="EMBL" id="NXT82925.1"/>
    </source>
</evidence>
<dbReference type="PANTHER" id="PTHR19960:SF25">
    <property type="entry name" value="TEKTIN-1"/>
    <property type="match status" value="1"/>
</dbReference>
<name>A0A7L3FTH1_9GRUI</name>
<feature type="coiled-coil region" evidence="12">
    <location>
        <begin position="367"/>
        <end position="394"/>
    </location>
</feature>
<evidence type="ECO:0000256" key="9">
    <source>
        <dbReference type="ARBA" id="ARBA00045224"/>
    </source>
</evidence>
<keyword evidence="5 12" id="KW-0175">Coiled coil</keyword>
<dbReference type="InterPro" id="IPR048256">
    <property type="entry name" value="Tektin-like"/>
</dbReference>
<protein>
    <recommendedName>
        <fullName evidence="11">Tektin</fullName>
    </recommendedName>
</protein>
<evidence type="ECO:0000256" key="2">
    <source>
        <dbReference type="ARBA" id="ARBA00007209"/>
    </source>
</evidence>
<keyword evidence="6 11" id="KW-0969">Cilium</keyword>
<dbReference type="GO" id="GO:0005930">
    <property type="term" value="C:axoneme"/>
    <property type="evidence" value="ECO:0007669"/>
    <property type="project" value="UniProtKB-SubCell"/>
</dbReference>
<evidence type="ECO:0000313" key="14">
    <source>
        <dbReference type="Proteomes" id="UP000557426"/>
    </source>
</evidence>
<evidence type="ECO:0000256" key="4">
    <source>
        <dbReference type="ARBA" id="ARBA00022846"/>
    </source>
</evidence>
<accession>A0A7L3FTH1</accession>
<dbReference type="GO" id="GO:0060294">
    <property type="term" value="P:cilium movement involved in cell motility"/>
    <property type="evidence" value="ECO:0007669"/>
    <property type="project" value="UniProtKB-UniRule"/>
</dbReference>
<keyword evidence="14" id="KW-1185">Reference proteome</keyword>
<dbReference type="Pfam" id="PF03148">
    <property type="entry name" value="Tektin"/>
    <property type="match status" value="1"/>
</dbReference>
<dbReference type="PRINTS" id="PR00511">
    <property type="entry name" value="TEKTIN"/>
</dbReference>
<dbReference type="EMBL" id="VZTU01026608">
    <property type="protein sequence ID" value="NXT82925.1"/>
    <property type="molecule type" value="Genomic_DNA"/>
</dbReference>
<evidence type="ECO:0000256" key="8">
    <source>
        <dbReference type="ARBA" id="ARBA00023273"/>
    </source>
</evidence>
<comment type="subcellular location">
    <subcellularLocation>
        <location evidence="11">Cytoplasm</location>
        <location evidence="11">Cytoskeleton</location>
        <location evidence="11">Cilium axoneme</location>
    </subcellularLocation>
    <subcellularLocation>
        <location evidence="1">Cytoplasm</location>
        <location evidence="1">Cytoskeleton</location>
        <location evidence="1">Flagellum axoneme</location>
    </subcellularLocation>
</comment>
<comment type="subunit">
    <text evidence="10">Microtubule inner protein component of sperm flagellar doublet microtubules.</text>
</comment>
<comment type="similarity">
    <text evidence="2 11">Belongs to the tektin family.</text>
</comment>
<evidence type="ECO:0000256" key="10">
    <source>
        <dbReference type="ARBA" id="ARBA00046435"/>
    </source>
</evidence>
<evidence type="ECO:0000256" key="6">
    <source>
        <dbReference type="ARBA" id="ARBA00023069"/>
    </source>
</evidence>
<evidence type="ECO:0000256" key="12">
    <source>
        <dbReference type="SAM" id="Coils"/>
    </source>
</evidence>
<keyword evidence="3" id="KW-0963">Cytoplasm</keyword>